<feature type="transmembrane region" description="Helical" evidence="1">
    <location>
        <begin position="126"/>
        <end position="143"/>
    </location>
</feature>
<accession>A0A1W1CZC2</accession>
<feature type="transmembrane region" description="Helical" evidence="1">
    <location>
        <begin position="313"/>
        <end position="336"/>
    </location>
</feature>
<dbReference type="EMBL" id="FPHM01000190">
    <property type="protein sequence ID" value="SFV71012.1"/>
    <property type="molecule type" value="Genomic_DNA"/>
</dbReference>
<sequence>MEFVGVFIIIVGYIIGFLVLSFILKEAIYIFNPIFFLLNRIQWILYNPLRIFWKNPNSSFSNKSFNLLFYTGIIPIYWITIHILTTPLRFVNAIYFNILLGWSINIYDSLAEVINPKLGKIRHRTGVNYLFFWILGFPIRLIMMLVKNIFIFIEPIIMTGVDIVFPTYTMYHGTEHGYVSADITQNGRWLVGNGNYVGTGIYFGMSKKVADNYSDNNNTTILVRVTLMFNRPIATTAYDVRSKIGLNWGGDEISRRFPKFWSSVEHWRVDGGWFEYCIIQPVSKKGSLIKTWRARPIALVQDKKLIRIWGVRSISPSFMGIFVIIFSWLVIFFFLAQNG</sequence>
<feature type="transmembrane region" description="Helical" evidence="1">
    <location>
        <begin position="67"/>
        <end position="88"/>
    </location>
</feature>
<proteinExistence type="predicted"/>
<keyword evidence="1" id="KW-0472">Membrane</keyword>
<feature type="transmembrane region" description="Helical" evidence="1">
    <location>
        <begin position="7"/>
        <end position="24"/>
    </location>
</feature>
<evidence type="ECO:0000313" key="2">
    <source>
        <dbReference type="EMBL" id="SFV71012.1"/>
    </source>
</evidence>
<dbReference type="AlphaFoldDB" id="A0A1W1CZC2"/>
<name>A0A1W1CZC2_9ZZZZ</name>
<keyword evidence="1" id="KW-1133">Transmembrane helix</keyword>
<organism evidence="2">
    <name type="scientific">hydrothermal vent metagenome</name>
    <dbReference type="NCBI Taxonomy" id="652676"/>
    <lineage>
        <taxon>unclassified sequences</taxon>
        <taxon>metagenomes</taxon>
        <taxon>ecological metagenomes</taxon>
    </lineage>
</organism>
<reference evidence="2" key="1">
    <citation type="submission" date="2016-10" db="EMBL/GenBank/DDBJ databases">
        <authorList>
            <person name="de Groot N.N."/>
        </authorList>
    </citation>
    <scope>NUCLEOTIDE SEQUENCE</scope>
</reference>
<gene>
    <name evidence="2" type="ORF">MNB_SV-13-552</name>
</gene>
<feature type="transmembrane region" description="Helical" evidence="1">
    <location>
        <begin position="94"/>
        <end position="114"/>
    </location>
</feature>
<feature type="transmembrane region" description="Helical" evidence="1">
    <location>
        <begin position="30"/>
        <end position="46"/>
    </location>
</feature>
<evidence type="ECO:0000256" key="1">
    <source>
        <dbReference type="SAM" id="Phobius"/>
    </source>
</evidence>
<protein>
    <submittedName>
        <fullName evidence="2">Uncharacterized protein</fullName>
    </submittedName>
</protein>
<keyword evidence="1" id="KW-0812">Transmembrane</keyword>